<dbReference type="Proteomes" id="UP000184236">
    <property type="component" value="Unassembled WGS sequence"/>
</dbReference>
<evidence type="ECO:0000259" key="1">
    <source>
        <dbReference type="Pfam" id="PF13568"/>
    </source>
</evidence>
<gene>
    <name evidence="2" type="ORF">SAMN05444408_11040</name>
</gene>
<keyword evidence="3" id="KW-1185">Reference proteome</keyword>
<feature type="domain" description="Outer membrane protein beta-barrel" evidence="1">
    <location>
        <begin position="217"/>
        <end position="375"/>
    </location>
</feature>
<dbReference type="EMBL" id="FQVO01000010">
    <property type="protein sequence ID" value="SHF17386.1"/>
    <property type="molecule type" value="Genomic_DNA"/>
</dbReference>
<accession>A0A1M4ZII9</accession>
<evidence type="ECO:0000313" key="3">
    <source>
        <dbReference type="Proteomes" id="UP000184236"/>
    </source>
</evidence>
<dbReference type="Pfam" id="PF13568">
    <property type="entry name" value="OMP_b-brl_2"/>
    <property type="match status" value="1"/>
</dbReference>
<dbReference type="OrthoDB" id="921445at2"/>
<dbReference type="InterPro" id="IPR025665">
    <property type="entry name" value="Beta-barrel_OMP_2"/>
</dbReference>
<dbReference type="STRING" id="1302685.SAMN05444408_11040"/>
<protein>
    <submittedName>
        <fullName evidence="2">Outer membrane protein beta-barrel domain-containing protein</fullName>
    </submittedName>
</protein>
<reference evidence="3" key="1">
    <citation type="submission" date="2016-11" db="EMBL/GenBank/DDBJ databases">
        <authorList>
            <person name="Varghese N."/>
            <person name="Submissions S."/>
        </authorList>
    </citation>
    <scope>NUCLEOTIDE SEQUENCE [LARGE SCALE GENOMIC DNA]</scope>
    <source>
        <strain evidence="3">DSM 26898</strain>
    </source>
</reference>
<organism evidence="2 3">
    <name type="scientific">Chryseobacterium takakiae</name>
    <dbReference type="NCBI Taxonomy" id="1302685"/>
    <lineage>
        <taxon>Bacteria</taxon>
        <taxon>Pseudomonadati</taxon>
        <taxon>Bacteroidota</taxon>
        <taxon>Flavobacteriia</taxon>
        <taxon>Flavobacteriales</taxon>
        <taxon>Weeksellaceae</taxon>
        <taxon>Chryseobacterium group</taxon>
        <taxon>Chryseobacterium</taxon>
    </lineage>
</organism>
<proteinExistence type="predicted"/>
<dbReference type="RefSeq" id="WP_072885273.1">
    <property type="nucleotide sequence ID" value="NZ_FQVO01000010.1"/>
</dbReference>
<sequence>MKKVIWITAITAAGLLHAQIKFEKGYFVDNSGKRTDAFIKNLDWKNNPTEFEFKTDESSSEIKKETIKNIQEFGIDNEQRYTRKTVMIDGSSKQLNNLSNERKPEFTEETVFLKYVVEGKADLLYYENGDLEKFFISTNGSDVKQLIYKPYYINASSVAYNEDYKKQILDNLNCGVDLTDVNNLKYKSSDLVKVFLKYNQCSNSTAINYNQNYEKRDLFNLTVRPGINLSSFEISNSSFVTSESNKFDNKVTFRIGLEAELILPFNKNKWAIFAEPTYQYYKAEKDFVVYQGQASENIRTRSIDYKSIEIPIGIRYYLFLNDKSKLFINAAYNVDFEMNSNIYYDFQSLKTSSASNFSFGAGYKYNDKFVVEFRTSTKRDLLQNNTIINTGYRTSSLILGYTLF</sequence>
<dbReference type="AlphaFoldDB" id="A0A1M4ZII9"/>
<evidence type="ECO:0000313" key="2">
    <source>
        <dbReference type="EMBL" id="SHF17386.1"/>
    </source>
</evidence>
<name>A0A1M4ZII9_9FLAO</name>